<name>A0A4C1W3B7_EUMVA</name>
<dbReference type="AlphaFoldDB" id="A0A4C1W3B7"/>
<sequence>MEKREKKTQECYPRPLSMKAAWTQVVEELSWKLLNHCVVFTTSYFLNTCRYCLCVDAIPRLTAPLTGRPTTDERLRNCTCSASSVDKLIDKCNVLICHDSGVTAAIAAGARVTGDVPVRMPITGQMAVTSSDGATSPFKRARPRGRGNDFFLWAGVFPLRTPVPSSSSGAPPRSSRDGTTSRTVYRTYQNYTFAERKKACDVLKV</sequence>
<keyword evidence="2" id="KW-1185">Reference proteome</keyword>
<evidence type="ECO:0000313" key="2">
    <source>
        <dbReference type="Proteomes" id="UP000299102"/>
    </source>
</evidence>
<comment type="caution">
    <text evidence="1">The sequence shown here is derived from an EMBL/GenBank/DDBJ whole genome shotgun (WGS) entry which is preliminary data.</text>
</comment>
<proteinExistence type="predicted"/>
<organism evidence="1 2">
    <name type="scientific">Eumeta variegata</name>
    <name type="common">Bagworm moth</name>
    <name type="synonym">Eumeta japonica</name>
    <dbReference type="NCBI Taxonomy" id="151549"/>
    <lineage>
        <taxon>Eukaryota</taxon>
        <taxon>Metazoa</taxon>
        <taxon>Ecdysozoa</taxon>
        <taxon>Arthropoda</taxon>
        <taxon>Hexapoda</taxon>
        <taxon>Insecta</taxon>
        <taxon>Pterygota</taxon>
        <taxon>Neoptera</taxon>
        <taxon>Endopterygota</taxon>
        <taxon>Lepidoptera</taxon>
        <taxon>Glossata</taxon>
        <taxon>Ditrysia</taxon>
        <taxon>Tineoidea</taxon>
        <taxon>Psychidae</taxon>
        <taxon>Oiketicinae</taxon>
        <taxon>Eumeta</taxon>
    </lineage>
</organism>
<protein>
    <submittedName>
        <fullName evidence="1">Uncharacterized protein</fullName>
    </submittedName>
</protein>
<dbReference type="Proteomes" id="UP000299102">
    <property type="component" value="Unassembled WGS sequence"/>
</dbReference>
<dbReference type="EMBL" id="BGZK01000455">
    <property type="protein sequence ID" value="GBP44607.1"/>
    <property type="molecule type" value="Genomic_DNA"/>
</dbReference>
<accession>A0A4C1W3B7</accession>
<evidence type="ECO:0000313" key="1">
    <source>
        <dbReference type="EMBL" id="GBP44607.1"/>
    </source>
</evidence>
<gene>
    <name evidence="1" type="ORF">EVAR_75064_1</name>
</gene>
<reference evidence="1 2" key="1">
    <citation type="journal article" date="2019" name="Commun. Biol.">
        <title>The bagworm genome reveals a unique fibroin gene that provides high tensile strength.</title>
        <authorList>
            <person name="Kono N."/>
            <person name="Nakamura H."/>
            <person name="Ohtoshi R."/>
            <person name="Tomita M."/>
            <person name="Numata K."/>
            <person name="Arakawa K."/>
        </authorList>
    </citation>
    <scope>NUCLEOTIDE SEQUENCE [LARGE SCALE GENOMIC DNA]</scope>
</reference>